<reference evidence="4" key="2">
    <citation type="submission" date="2019-09" db="UniProtKB">
        <authorList>
            <consortium name="WormBaseParasite"/>
        </authorList>
    </citation>
    <scope>IDENTIFICATION</scope>
</reference>
<accession>A0A183FTG0</accession>
<reference evidence="2 3" key="1">
    <citation type="submission" date="2018-11" db="EMBL/GenBank/DDBJ databases">
        <authorList>
            <consortium name="Pathogen Informatics"/>
        </authorList>
    </citation>
    <scope>NUCLEOTIDE SEQUENCE [LARGE SCALE GENOMIC DNA]</scope>
</reference>
<dbReference type="AlphaFoldDB" id="A0A183FTG0"/>
<gene>
    <name evidence="2" type="ORF">HPBE_LOCUS11348</name>
</gene>
<accession>A0A3P8CVR7</accession>
<keyword evidence="3" id="KW-1185">Reference proteome</keyword>
<evidence type="ECO:0000313" key="3">
    <source>
        <dbReference type="Proteomes" id="UP000050761"/>
    </source>
</evidence>
<organism evidence="3 4">
    <name type="scientific">Heligmosomoides polygyrus</name>
    <name type="common">Parasitic roundworm</name>
    <dbReference type="NCBI Taxonomy" id="6339"/>
    <lineage>
        <taxon>Eukaryota</taxon>
        <taxon>Metazoa</taxon>
        <taxon>Ecdysozoa</taxon>
        <taxon>Nematoda</taxon>
        <taxon>Chromadorea</taxon>
        <taxon>Rhabditida</taxon>
        <taxon>Rhabditina</taxon>
        <taxon>Rhabditomorpha</taxon>
        <taxon>Strongyloidea</taxon>
        <taxon>Heligmosomidae</taxon>
        <taxon>Heligmosomoides</taxon>
    </lineage>
</organism>
<feature type="region of interest" description="Disordered" evidence="1">
    <location>
        <begin position="1"/>
        <end position="39"/>
    </location>
</feature>
<dbReference type="EMBL" id="UZAH01027070">
    <property type="protein sequence ID" value="VDO88295.1"/>
    <property type="molecule type" value="Genomic_DNA"/>
</dbReference>
<sequence length="68" mass="7304">MAGKWRQATEEPLSGKATEGEDEGGSFVFASADDDGGGVRRGAWRKRMKLIPAPKWEPLALMDEIGAA</sequence>
<dbReference type="Proteomes" id="UP000050761">
    <property type="component" value="Unassembled WGS sequence"/>
</dbReference>
<evidence type="ECO:0000313" key="2">
    <source>
        <dbReference type="EMBL" id="VDO88295.1"/>
    </source>
</evidence>
<name>A0A183FTG0_HELPZ</name>
<protein>
    <submittedName>
        <fullName evidence="2 4">Uncharacterized protein</fullName>
    </submittedName>
</protein>
<evidence type="ECO:0000256" key="1">
    <source>
        <dbReference type="SAM" id="MobiDB-lite"/>
    </source>
</evidence>
<proteinExistence type="predicted"/>
<dbReference type="WBParaSite" id="HPBE_0001135101-mRNA-1">
    <property type="protein sequence ID" value="HPBE_0001135101-mRNA-1"/>
    <property type="gene ID" value="HPBE_0001135101"/>
</dbReference>
<evidence type="ECO:0000313" key="4">
    <source>
        <dbReference type="WBParaSite" id="HPBE_0001135101-mRNA-1"/>
    </source>
</evidence>